<name>A0A6G1QDE3_CHAAH</name>
<dbReference type="PANTHER" id="PTHR22923">
    <property type="entry name" value="CEREBELLIN-RELATED"/>
    <property type="match status" value="1"/>
</dbReference>
<evidence type="ECO:0000256" key="2">
    <source>
        <dbReference type="ARBA" id="ARBA00022525"/>
    </source>
</evidence>
<dbReference type="SUPFAM" id="SSF49842">
    <property type="entry name" value="TNF-like"/>
    <property type="match status" value="1"/>
</dbReference>
<comment type="subcellular location">
    <subcellularLocation>
        <location evidence="1">Secreted</location>
    </subcellularLocation>
</comment>
<dbReference type="Pfam" id="PF00386">
    <property type="entry name" value="C1q"/>
    <property type="match status" value="1"/>
</dbReference>
<dbReference type="Proteomes" id="UP000503349">
    <property type="component" value="Chromosome 16"/>
</dbReference>
<dbReference type="PRINTS" id="PR00007">
    <property type="entry name" value="COMPLEMNTC1Q"/>
</dbReference>
<dbReference type="GO" id="GO:0005576">
    <property type="term" value="C:extracellular region"/>
    <property type="evidence" value="ECO:0007669"/>
    <property type="project" value="UniProtKB-SubCell"/>
</dbReference>
<dbReference type="SUPFAM" id="SSF57997">
    <property type="entry name" value="Tropomyosin"/>
    <property type="match status" value="1"/>
</dbReference>
<keyword evidence="4" id="KW-0175">Coiled coil</keyword>
<evidence type="ECO:0000259" key="6">
    <source>
        <dbReference type="PROSITE" id="PS50871"/>
    </source>
</evidence>
<dbReference type="InterPro" id="IPR008983">
    <property type="entry name" value="Tumour_necrosis_fac-like_dom"/>
</dbReference>
<dbReference type="Gene3D" id="2.60.120.40">
    <property type="match status" value="1"/>
</dbReference>
<dbReference type="EMBL" id="CM015727">
    <property type="protein sequence ID" value="KAF3700690.1"/>
    <property type="molecule type" value="Genomic_DNA"/>
</dbReference>
<dbReference type="InterPro" id="IPR050822">
    <property type="entry name" value="Cerebellin_Synaptic_Org"/>
</dbReference>
<feature type="coiled-coil region" evidence="4">
    <location>
        <begin position="122"/>
        <end position="302"/>
    </location>
</feature>
<dbReference type="PANTHER" id="PTHR22923:SF102">
    <property type="entry name" value="CEREBELLIN 13-RELATED"/>
    <property type="match status" value="1"/>
</dbReference>
<organism evidence="7 8">
    <name type="scientific">Channa argus</name>
    <name type="common">Northern snakehead</name>
    <name type="synonym">Ophicephalus argus</name>
    <dbReference type="NCBI Taxonomy" id="215402"/>
    <lineage>
        <taxon>Eukaryota</taxon>
        <taxon>Metazoa</taxon>
        <taxon>Chordata</taxon>
        <taxon>Craniata</taxon>
        <taxon>Vertebrata</taxon>
        <taxon>Euteleostomi</taxon>
        <taxon>Actinopterygii</taxon>
        <taxon>Neopterygii</taxon>
        <taxon>Teleostei</taxon>
        <taxon>Neoteleostei</taxon>
        <taxon>Acanthomorphata</taxon>
        <taxon>Anabantaria</taxon>
        <taxon>Anabantiformes</taxon>
        <taxon>Channoidei</taxon>
        <taxon>Channidae</taxon>
        <taxon>Channa</taxon>
    </lineage>
</organism>
<dbReference type="AlphaFoldDB" id="A0A6G1QDE3"/>
<feature type="chain" id="PRO_5026300274" evidence="5">
    <location>
        <begin position="37"/>
        <end position="570"/>
    </location>
</feature>
<keyword evidence="3 5" id="KW-0732">Signal</keyword>
<proteinExistence type="predicted"/>
<dbReference type="Gene3D" id="1.20.5.170">
    <property type="match status" value="1"/>
</dbReference>
<evidence type="ECO:0000256" key="3">
    <source>
        <dbReference type="ARBA" id="ARBA00022729"/>
    </source>
</evidence>
<reference evidence="8" key="2">
    <citation type="submission" date="2019-02" db="EMBL/GenBank/DDBJ databases">
        <title>Opniocepnalus argus Var Kimnra genome.</title>
        <authorList>
            <person name="Zhou C."/>
            <person name="Xiao S."/>
        </authorList>
    </citation>
    <scope>NUCLEOTIDE SEQUENCE [LARGE SCALE GENOMIC DNA]</scope>
</reference>
<protein>
    <submittedName>
        <fullName evidence="7">Complement C1q tumor necrosis factor-related protein 3</fullName>
    </submittedName>
</protein>
<dbReference type="InterPro" id="IPR001073">
    <property type="entry name" value="C1q_dom"/>
</dbReference>
<evidence type="ECO:0000256" key="4">
    <source>
        <dbReference type="SAM" id="Coils"/>
    </source>
</evidence>
<sequence length="570" mass="64323">MHKLLDSGVAAGFESSMKSAARFLLLFLSLSPQVSQGKVEDALIGLGAPPGLPVLWDELQGLNELVLSLKAEEVERRQTLRSLESRLRDREAEAERQGRSLDGLEEAVVQQREAMEWTEADRRLLTELNSDLRMKVEQLEEQSRAQAAELWSLGSRLNLSESKVDDLKKKNTALAAELPFLQTRLRASESTLEQLRRKNAVLAARLCNSESLMEELRMQVSDLQSRLDDLEEKLNRSAERHQLRETQLKEADRHLDELKRQNTAARNWSSLEDSLSTVMTQLLQLETNTTEQSTELMKLERKLNSTESLQIKLNNGTVQKPVPSPVVQSADLLLMESRLREQHSNTTELFERLSVSEKHLEDLKTDNSALELRLNVSEILLEDVKAGNTARGAEVEDVTLRLDFTEQQVDELRIQSTAVSFRLNEIDKHLQQVTITDSDKLKVAFSAGLTDSGSIGPFDEETALIFSKTITNIGQAYNQSAAPMRGIYYFSFTAADYLKGYMGLYLYRNNQPIIFNLDLNNHGGYASTSNSVALQLEEGDGVHLRLPASYRLYDDSRNFSVFSGFLLFPL</sequence>
<evidence type="ECO:0000256" key="1">
    <source>
        <dbReference type="ARBA" id="ARBA00004613"/>
    </source>
</evidence>
<accession>A0A6G1QDE3</accession>
<evidence type="ECO:0000256" key="5">
    <source>
        <dbReference type="SAM" id="SignalP"/>
    </source>
</evidence>
<evidence type="ECO:0000313" key="8">
    <source>
        <dbReference type="Proteomes" id="UP000503349"/>
    </source>
</evidence>
<keyword evidence="2" id="KW-0964">Secreted</keyword>
<feature type="signal peptide" evidence="5">
    <location>
        <begin position="1"/>
        <end position="36"/>
    </location>
</feature>
<dbReference type="SMART" id="SM00110">
    <property type="entry name" value="C1Q"/>
    <property type="match status" value="1"/>
</dbReference>
<feature type="domain" description="C1q" evidence="6">
    <location>
        <begin position="438"/>
        <end position="570"/>
    </location>
</feature>
<dbReference type="PROSITE" id="PS50871">
    <property type="entry name" value="C1Q"/>
    <property type="match status" value="1"/>
</dbReference>
<evidence type="ECO:0000313" key="7">
    <source>
        <dbReference type="EMBL" id="KAF3700690.1"/>
    </source>
</evidence>
<keyword evidence="8" id="KW-1185">Reference proteome</keyword>
<reference evidence="7 8" key="1">
    <citation type="submission" date="2019-02" db="EMBL/GenBank/DDBJ databases">
        <title>Opniocepnalus argus genome.</title>
        <authorList>
            <person name="Zhou C."/>
            <person name="Xiao S."/>
        </authorList>
    </citation>
    <scope>NUCLEOTIDE SEQUENCE [LARGE SCALE GENOMIC DNA]</scope>
    <source>
        <strain evidence="7">OARG1902GOOAL</strain>
        <tissue evidence="7">Muscle</tissue>
    </source>
</reference>
<gene>
    <name evidence="7" type="ORF">EXN66_Car016378</name>
</gene>